<dbReference type="InterPro" id="IPR019108">
    <property type="entry name" value="Caa3_assmbl_CtaG-rel"/>
</dbReference>
<evidence type="ECO:0000313" key="7">
    <source>
        <dbReference type="EMBL" id="RCW41034.1"/>
    </source>
</evidence>
<keyword evidence="8" id="KW-1185">Reference proteome</keyword>
<keyword evidence="5 6" id="KW-0472">Membrane</keyword>
<evidence type="ECO:0000256" key="3">
    <source>
        <dbReference type="ARBA" id="ARBA00022692"/>
    </source>
</evidence>
<comment type="subcellular location">
    <subcellularLocation>
        <location evidence="1">Cell membrane</location>
        <topology evidence="1">Multi-pass membrane protein</topology>
    </subcellularLocation>
</comment>
<reference evidence="7 8" key="1">
    <citation type="submission" date="2018-07" db="EMBL/GenBank/DDBJ databases">
        <title>Genomic Encyclopedia of Type Strains, Phase III (KMG-III): the genomes of soil and plant-associated and newly described type strains.</title>
        <authorList>
            <person name="Whitman W."/>
        </authorList>
    </citation>
    <scope>NUCLEOTIDE SEQUENCE [LARGE SCALE GENOMIC DNA]</scope>
    <source>
        <strain evidence="7 8">CECT 8575</strain>
    </source>
</reference>
<evidence type="ECO:0000313" key="8">
    <source>
        <dbReference type="Proteomes" id="UP000253495"/>
    </source>
</evidence>
<sequence length="338" mass="37201">MTQHLPPLTWATGLTSWQLSPWDVLVAVLAAVYLAGVARHRRHGRWPAWRTVAFLSGLAVFVLAVNSGIGVYSEALVWVHMVQHLMLIMAVPILLIAGRPLSLWVAAGGDSSQRRERFLRSRAVGMVTHPASSFVFYAAVLVITHLTVFAQARLQHPWLQHLEIALYLVSGYLLFLPLLGGEPTRWQHFPHALRVVVLMAGMLPDTLVGVVLMMAPQPFAPAYRLARPEWGPTLLADQHLAGAIMWFFGDATMAVLALITVRIWLRTSGPETGFGSWLESARRSALTHTATGTAPALDNADDVDADEQALADYNAMLARLHHSPGHSSPHRSEQENQP</sequence>
<dbReference type="Pfam" id="PF09678">
    <property type="entry name" value="Caa3_CtaG"/>
    <property type="match status" value="1"/>
</dbReference>
<evidence type="ECO:0000256" key="1">
    <source>
        <dbReference type="ARBA" id="ARBA00004651"/>
    </source>
</evidence>
<keyword evidence="4 6" id="KW-1133">Transmembrane helix</keyword>
<accession>A0A368VL43</accession>
<protein>
    <submittedName>
        <fullName evidence="7">Putative copper resistance protein D</fullName>
    </submittedName>
</protein>
<dbReference type="RefSeq" id="WP_246195629.1">
    <property type="nucleotide sequence ID" value="NZ_QPJC01000009.1"/>
</dbReference>
<comment type="caution">
    <text evidence="7">The sequence shown here is derived from an EMBL/GenBank/DDBJ whole genome shotgun (WGS) entry which is preliminary data.</text>
</comment>
<feature type="transmembrane region" description="Helical" evidence="6">
    <location>
        <begin position="84"/>
        <end position="106"/>
    </location>
</feature>
<dbReference type="Proteomes" id="UP000253495">
    <property type="component" value="Unassembled WGS sequence"/>
</dbReference>
<dbReference type="AlphaFoldDB" id="A0A368VL43"/>
<evidence type="ECO:0000256" key="2">
    <source>
        <dbReference type="ARBA" id="ARBA00022475"/>
    </source>
</evidence>
<feature type="transmembrane region" description="Helical" evidence="6">
    <location>
        <begin position="164"/>
        <end position="180"/>
    </location>
</feature>
<feature type="transmembrane region" description="Helical" evidence="6">
    <location>
        <begin position="192"/>
        <end position="215"/>
    </location>
</feature>
<evidence type="ECO:0000256" key="6">
    <source>
        <dbReference type="SAM" id="Phobius"/>
    </source>
</evidence>
<evidence type="ECO:0000256" key="4">
    <source>
        <dbReference type="ARBA" id="ARBA00022989"/>
    </source>
</evidence>
<feature type="transmembrane region" description="Helical" evidence="6">
    <location>
        <begin position="51"/>
        <end position="72"/>
    </location>
</feature>
<keyword evidence="3 6" id="KW-0812">Transmembrane</keyword>
<dbReference type="GO" id="GO:0005886">
    <property type="term" value="C:plasma membrane"/>
    <property type="evidence" value="ECO:0007669"/>
    <property type="project" value="UniProtKB-SubCell"/>
</dbReference>
<organism evidence="7 8">
    <name type="scientific">Halopolyspora algeriensis</name>
    <dbReference type="NCBI Taxonomy" id="1500506"/>
    <lineage>
        <taxon>Bacteria</taxon>
        <taxon>Bacillati</taxon>
        <taxon>Actinomycetota</taxon>
        <taxon>Actinomycetes</taxon>
        <taxon>Actinomycetes incertae sedis</taxon>
        <taxon>Halopolyspora</taxon>
    </lineage>
</organism>
<feature type="transmembrane region" description="Helical" evidence="6">
    <location>
        <begin position="243"/>
        <end position="265"/>
    </location>
</feature>
<dbReference type="EMBL" id="QPJC01000009">
    <property type="protein sequence ID" value="RCW41034.1"/>
    <property type="molecule type" value="Genomic_DNA"/>
</dbReference>
<proteinExistence type="predicted"/>
<feature type="transmembrane region" description="Helical" evidence="6">
    <location>
        <begin position="127"/>
        <end position="152"/>
    </location>
</feature>
<gene>
    <name evidence="7" type="ORF">DFQ14_109111</name>
</gene>
<feature type="transmembrane region" description="Helical" evidence="6">
    <location>
        <begin position="20"/>
        <end position="39"/>
    </location>
</feature>
<keyword evidence="2" id="KW-1003">Cell membrane</keyword>
<evidence type="ECO:0000256" key="5">
    <source>
        <dbReference type="ARBA" id="ARBA00023136"/>
    </source>
</evidence>
<name>A0A368VL43_9ACTN</name>